<sequence>MIEALASITLLVMAISGPMVLSAQSLRVSREARLQLEATQLAEEGIEIVHSLRDDNSADGTPWMTDILSECSNPAQPCIADITEHSGLSSTAWHHNALKSCASACASLASLYKHNVSGIYRQKTSGFGAGWTKSDFTRLITLTEVVAGREVKVTSTVTYKGYSGQTRTITVTGDLYNWFPDLH</sequence>
<gene>
    <name evidence="1" type="ORF">A2845_01355</name>
</gene>
<reference evidence="1 2" key="1">
    <citation type="journal article" date="2016" name="Nat. Commun.">
        <title>Thousands of microbial genomes shed light on interconnected biogeochemical processes in an aquifer system.</title>
        <authorList>
            <person name="Anantharaman K."/>
            <person name="Brown C.T."/>
            <person name="Hug L.A."/>
            <person name="Sharon I."/>
            <person name="Castelle C.J."/>
            <person name="Probst A.J."/>
            <person name="Thomas B.C."/>
            <person name="Singh A."/>
            <person name="Wilkins M.J."/>
            <person name="Karaoz U."/>
            <person name="Brodie E.L."/>
            <person name="Williams K.H."/>
            <person name="Hubbard S.S."/>
            <person name="Banfield J.F."/>
        </authorList>
    </citation>
    <scope>NUCLEOTIDE SEQUENCE [LARGE SCALE GENOMIC DNA]</scope>
</reference>
<dbReference type="EMBL" id="MHLI01000005">
    <property type="protein sequence ID" value="OGZ06050.1"/>
    <property type="molecule type" value="Genomic_DNA"/>
</dbReference>
<dbReference type="Proteomes" id="UP000177122">
    <property type="component" value="Unassembled WGS sequence"/>
</dbReference>
<comment type="caution">
    <text evidence="1">The sequence shown here is derived from an EMBL/GenBank/DDBJ whole genome shotgun (WGS) entry which is preliminary data.</text>
</comment>
<organism evidence="1 2">
    <name type="scientific">Candidatus Lloydbacteria bacterium RIFCSPHIGHO2_01_FULL_49_22</name>
    <dbReference type="NCBI Taxonomy" id="1798658"/>
    <lineage>
        <taxon>Bacteria</taxon>
        <taxon>Candidatus Lloydiibacteriota</taxon>
    </lineage>
</organism>
<protein>
    <recommendedName>
        <fullName evidence="3">Type 4 fimbrial biogenesis protein PilX N-terminal domain-containing protein</fullName>
    </recommendedName>
</protein>
<accession>A0A1G2CZF7</accession>
<dbReference type="AlphaFoldDB" id="A0A1G2CZF7"/>
<name>A0A1G2CZF7_9BACT</name>
<evidence type="ECO:0000313" key="1">
    <source>
        <dbReference type="EMBL" id="OGZ06050.1"/>
    </source>
</evidence>
<proteinExistence type="predicted"/>
<evidence type="ECO:0008006" key="3">
    <source>
        <dbReference type="Google" id="ProtNLM"/>
    </source>
</evidence>
<evidence type="ECO:0000313" key="2">
    <source>
        <dbReference type="Proteomes" id="UP000177122"/>
    </source>
</evidence>